<dbReference type="Gene3D" id="1.10.10.10">
    <property type="entry name" value="Winged helix-like DNA-binding domain superfamily/Winged helix DNA-binding domain"/>
    <property type="match status" value="1"/>
</dbReference>
<dbReference type="GO" id="GO:0003677">
    <property type="term" value="F:DNA binding"/>
    <property type="evidence" value="ECO:0007669"/>
    <property type="project" value="InterPro"/>
</dbReference>
<dbReference type="Proteomes" id="UP000199666">
    <property type="component" value="Unassembled WGS sequence"/>
</dbReference>
<sequence length="186" mass="21605">MPMSVSISNKATFDRVFLEYHKPLCLFSMRYLKSIEDSEEVVQSVFLKLYEKDVKLSSDDEMRLFLYKSVYNACLNFLRAKVRKETRDKAYFSALPLKAPPPLYDILQAELVSILQKELAYLPKIQADVIRMCYFEELSNEEVAKVLKLSLQTVKNYKNLGLKKIRNKFPKGSQLYGVVSILLNLI</sequence>
<dbReference type="STRING" id="414048.SAMN04489864_10149"/>
<organism evidence="7 8">
    <name type="scientific">Pedobacter insulae</name>
    <dbReference type="NCBI Taxonomy" id="414048"/>
    <lineage>
        <taxon>Bacteria</taxon>
        <taxon>Pseudomonadati</taxon>
        <taxon>Bacteroidota</taxon>
        <taxon>Sphingobacteriia</taxon>
        <taxon>Sphingobacteriales</taxon>
        <taxon>Sphingobacteriaceae</taxon>
        <taxon>Pedobacter</taxon>
    </lineage>
</organism>
<proteinExistence type="inferred from homology"/>
<accession>A0A1I2STB5</accession>
<keyword evidence="4" id="KW-0804">Transcription</keyword>
<dbReference type="OrthoDB" id="656273at2"/>
<dbReference type="InterPro" id="IPR013325">
    <property type="entry name" value="RNA_pol_sigma_r2"/>
</dbReference>
<evidence type="ECO:0000313" key="7">
    <source>
        <dbReference type="EMBL" id="SFG56055.1"/>
    </source>
</evidence>
<evidence type="ECO:0000256" key="3">
    <source>
        <dbReference type="ARBA" id="ARBA00023082"/>
    </source>
</evidence>
<dbReference type="GO" id="GO:0016987">
    <property type="term" value="F:sigma factor activity"/>
    <property type="evidence" value="ECO:0007669"/>
    <property type="project" value="UniProtKB-KW"/>
</dbReference>
<dbReference type="Pfam" id="PF04542">
    <property type="entry name" value="Sigma70_r2"/>
    <property type="match status" value="1"/>
</dbReference>
<dbReference type="PANTHER" id="PTHR43133">
    <property type="entry name" value="RNA POLYMERASE ECF-TYPE SIGMA FACTO"/>
    <property type="match status" value="1"/>
</dbReference>
<dbReference type="SUPFAM" id="SSF88946">
    <property type="entry name" value="Sigma2 domain of RNA polymerase sigma factors"/>
    <property type="match status" value="1"/>
</dbReference>
<keyword evidence="8" id="KW-1185">Reference proteome</keyword>
<dbReference type="AlphaFoldDB" id="A0A1I2STB5"/>
<feature type="domain" description="RNA polymerase sigma-70 region 2" evidence="5">
    <location>
        <begin position="18"/>
        <end position="83"/>
    </location>
</feature>
<comment type="similarity">
    <text evidence="1">Belongs to the sigma-70 factor family. ECF subfamily.</text>
</comment>
<dbReference type="InterPro" id="IPR013249">
    <property type="entry name" value="RNA_pol_sigma70_r4_t2"/>
</dbReference>
<dbReference type="PANTHER" id="PTHR43133:SF46">
    <property type="entry name" value="RNA POLYMERASE SIGMA-70 FACTOR ECF SUBFAMILY"/>
    <property type="match status" value="1"/>
</dbReference>
<evidence type="ECO:0000256" key="4">
    <source>
        <dbReference type="ARBA" id="ARBA00023163"/>
    </source>
</evidence>
<evidence type="ECO:0000256" key="2">
    <source>
        <dbReference type="ARBA" id="ARBA00023015"/>
    </source>
</evidence>
<keyword evidence="3" id="KW-0731">Sigma factor</keyword>
<name>A0A1I2STB5_9SPHI</name>
<dbReference type="Pfam" id="PF08281">
    <property type="entry name" value="Sigma70_r4_2"/>
    <property type="match status" value="1"/>
</dbReference>
<keyword evidence="2" id="KW-0805">Transcription regulation</keyword>
<dbReference type="InterPro" id="IPR036388">
    <property type="entry name" value="WH-like_DNA-bd_sf"/>
</dbReference>
<dbReference type="InterPro" id="IPR013324">
    <property type="entry name" value="RNA_pol_sigma_r3/r4-like"/>
</dbReference>
<evidence type="ECO:0000256" key="1">
    <source>
        <dbReference type="ARBA" id="ARBA00010641"/>
    </source>
</evidence>
<dbReference type="GO" id="GO:0006352">
    <property type="term" value="P:DNA-templated transcription initiation"/>
    <property type="evidence" value="ECO:0007669"/>
    <property type="project" value="InterPro"/>
</dbReference>
<evidence type="ECO:0000259" key="6">
    <source>
        <dbReference type="Pfam" id="PF08281"/>
    </source>
</evidence>
<dbReference type="NCBIfam" id="TIGR02937">
    <property type="entry name" value="sigma70-ECF"/>
    <property type="match status" value="1"/>
</dbReference>
<dbReference type="SUPFAM" id="SSF88659">
    <property type="entry name" value="Sigma3 and sigma4 domains of RNA polymerase sigma factors"/>
    <property type="match status" value="1"/>
</dbReference>
<protein>
    <submittedName>
        <fullName evidence="7">RNA polymerase sigma-70 factor, ECF subfamily</fullName>
    </submittedName>
</protein>
<reference evidence="7 8" key="1">
    <citation type="submission" date="2016-10" db="EMBL/GenBank/DDBJ databases">
        <authorList>
            <person name="de Groot N.N."/>
        </authorList>
    </citation>
    <scope>NUCLEOTIDE SEQUENCE [LARGE SCALE GENOMIC DNA]</scope>
    <source>
        <strain evidence="7 8">DSM 18684</strain>
    </source>
</reference>
<dbReference type="EMBL" id="FOPP01000001">
    <property type="protein sequence ID" value="SFG56055.1"/>
    <property type="molecule type" value="Genomic_DNA"/>
</dbReference>
<evidence type="ECO:0000313" key="8">
    <source>
        <dbReference type="Proteomes" id="UP000199666"/>
    </source>
</evidence>
<gene>
    <name evidence="7" type="ORF">SAMN04489864_10149</name>
</gene>
<dbReference type="InterPro" id="IPR014284">
    <property type="entry name" value="RNA_pol_sigma-70_dom"/>
</dbReference>
<dbReference type="Gene3D" id="1.10.1740.10">
    <property type="match status" value="1"/>
</dbReference>
<dbReference type="InterPro" id="IPR007627">
    <property type="entry name" value="RNA_pol_sigma70_r2"/>
</dbReference>
<dbReference type="InterPro" id="IPR039425">
    <property type="entry name" value="RNA_pol_sigma-70-like"/>
</dbReference>
<evidence type="ECO:0000259" key="5">
    <source>
        <dbReference type="Pfam" id="PF04542"/>
    </source>
</evidence>
<feature type="domain" description="RNA polymerase sigma factor 70 region 4 type 2" evidence="6">
    <location>
        <begin position="115"/>
        <end position="165"/>
    </location>
</feature>